<evidence type="ECO:0000313" key="11">
    <source>
        <dbReference type="EMBL" id="EMD83103.1"/>
    </source>
</evidence>
<dbReference type="Pfam" id="PF02501">
    <property type="entry name" value="T2SSI"/>
    <property type="match status" value="1"/>
</dbReference>
<keyword evidence="7 9" id="KW-1133">Transmembrane helix</keyword>
<dbReference type="SUPFAM" id="SSF54523">
    <property type="entry name" value="Pili subunits"/>
    <property type="match status" value="1"/>
</dbReference>
<evidence type="ECO:0000256" key="2">
    <source>
        <dbReference type="ARBA" id="ARBA00008358"/>
    </source>
</evidence>
<dbReference type="RefSeq" id="WP_008601844.1">
    <property type="nucleotide sequence ID" value="NZ_AMRV01000004.1"/>
</dbReference>
<evidence type="ECO:0000256" key="7">
    <source>
        <dbReference type="ARBA" id="ARBA00022989"/>
    </source>
</evidence>
<evidence type="ECO:0000256" key="3">
    <source>
        <dbReference type="ARBA" id="ARBA00022475"/>
    </source>
</evidence>
<keyword evidence="5 9" id="KW-0997">Cell inner membrane</keyword>
<evidence type="ECO:0000256" key="1">
    <source>
        <dbReference type="ARBA" id="ARBA00004377"/>
    </source>
</evidence>
<feature type="domain" description="Type II secretion system protein GspI C-terminal" evidence="10">
    <location>
        <begin position="40"/>
        <end position="103"/>
    </location>
</feature>
<evidence type="ECO:0000256" key="8">
    <source>
        <dbReference type="ARBA" id="ARBA00023136"/>
    </source>
</evidence>
<dbReference type="AlphaFoldDB" id="M2U534"/>
<dbReference type="NCBIfam" id="TIGR02532">
    <property type="entry name" value="IV_pilin_GFxxxE"/>
    <property type="match status" value="1"/>
</dbReference>
<comment type="subcellular location">
    <subcellularLocation>
        <location evidence="1 9">Cell inner membrane</location>
        <topology evidence="1 9">Single-pass membrane protein</topology>
    </subcellularLocation>
</comment>
<evidence type="ECO:0000313" key="12">
    <source>
        <dbReference type="Proteomes" id="UP000011717"/>
    </source>
</evidence>
<name>M2U534_9SPHN</name>
<reference evidence="11 12" key="1">
    <citation type="journal article" date="2013" name="Genome Announc.">
        <title>Draft Genome Sequence of Strain JLT2015T, Belonging to the Family Sphingomonadaceae of the Alphaproteobacteria.</title>
        <authorList>
            <person name="Tang K."/>
            <person name="Liu K."/>
            <person name="Li S."/>
            <person name="Jiao N."/>
        </authorList>
    </citation>
    <scope>NUCLEOTIDE SEQUENCE [LARGE SCALE GENOMIC DNA]</scope>
    <source>
        <strain evidence="11 12">JLT2015</strain>
    </source>
</reference>
<dbReference type="PROSITE" id="PS00409">
    <property type="entry name" value="PROKAR_NTER_METHYL"/>
    <property type="match status" value="1"/>
</dbReference>
<evidence type="ECO:0000259" key="10">
    <source>
        <dbReference type="Pfam" id="PF02501"/>
    </source>
</evidence>
<dbReference type="InterPro" id="IPR003413">
    <property type="entry name" value="T2SS_GspI_C"/>
</dbReference>
<evidence type="ECO:0000256" key="9">
    <source>
        <dbReference type="RuleBase" id="RU368030"/>
    </source>
</evidence>
<gene>
    <name evidence="11" type="ORF">C725_1701</name>
</gene>
<proteinExistence type="inferred from homology"/>
<keyword evidence="4 9" id="KW-0488">Methylation</keyword>
<comment type="similarity">
    <text evidence="2 9">Belongs to the GSP I family.</text>
</comment>
<dbReference type="InterPro" id="IPR045584">
    <property type="entry name" value="Pilin-like"/>
</dbReference>
<keyword evidence="6 9" id="KW-0812">Transmembrane</keyword>
<dbReference type="GO" id="GO:0005886">
    <property type="term" value="C:plasma membrane"/>
    <property type="evidence" value="ECO:0007669"/>
    <property type="project" value="UniProtKB-SubCell"/>
</dbReference>
<dbReference type="Pfam" id="PF07963">
    <property type="entry name" value="N_methyl"/>
    <property type="match status" value="1"/>
</dbReference>
<evidence type="ECO:0000256" key="4">
    <source>
        <dbReference type="ARBA" id="ARBA00022481"/>
    </source>
</evidence>
<comment type="subunit">
    <text evidence="9">Type II secretion is composed of four main components: the outer membrane complex, the inner membrane complex, the cytoplasmic secretion ATPase and the periplasm-spanning pseudopilus.</text>
</comment>
<keyword evidence="3" id="KW-1003">Cell membrane</keyword>
<protein>
    <recommendedName>
        <fullName evidence="9">Type II secretion system protein I</fullName>
        <shortName evidence="9">T2SS minor pseudopilin I</shortName>
    </recommendedName>
</protein>
<dbReference type="PANTHER" id="PTHR38779:SF2">
    <property type="entry name" value="TYPE II SECRETION SYSTEM PROTEIN I-RELATED"/>
    <property type="match status" value="1"/>
</dbReference>
<dbReference type="OrthoDB" id="9907337at2"/>
<dbReference type="GO" id="GO:0015628">
    <property type="term" value="P:protein secretion by the type II secretion system"/>
    <property type="evidence" value="ECO:0007669"/>
    <property type="project" value="UniProtKB-UniRule"/>
</dbReference>
<keyword evidence="8 9" id="KW-0472">Membrane</keyword>
<dbReference type="InterPro" id="IPR012902">
    <property type="entry name" value="N_methyl_site"/>
</dbReference>
<dbReference type="EMBL" id="AMRV01000004">
    <property type="protein sequence ID" value="EMD83103.1"/>
    <property type="molecule type" value="Genomic_DNA"/>
</dbReference>
<comment type="PTM">
    <text evidence="9">Cleaved by prepilin peptidase.</text>
</comment>
<accession>M2U534</accession>
<comment type="caution">
    <text evidence="11">The sequence shown here is derived from an EMBL/GenBank/DDBJ whole genome shotgun (WGS) entry which is preliminary data.</text>
</comment>
<keyword evidence="12" id="KW-1185">Reference proteome</keyword>
<dbReference type="InterPro" id="IPR010052">
    <property type="entry name" value="T2SS_protein-GspI"/>
</dbReference>
<dbReference type="GO" id="GO:0015627">
    <property type="term" value="C:type II protein secretion system complex"/>
    <property type="evidence" value="ECO:0007669"/>
    <property type="project" value="UniProtKB-UniRule"/>
</dbReference>
<dbReference type="NCBIfam" id="TIGR01707">
    <property type="entry name" value="gspI"/>
    <property type="match status" value="1"/>
</dbReference>
<comment type="function">
    <text evidence="9">Component of the type II secretion system required for the energy-dependent secretion of extracellular factors such as proteases and toxins from the periplasm.</text>
</comment>
<dbReference type="Gene3D" id="3.30.1300.30">
    <property type="entry name" value="GSPII I/J protein-like"/>
    <property type="match status" value="1"/>
</dbReference>
<dbReference type="PANTHER" id="PTHR38779">
    <property type="entry name" value="TYPE II SECRETION SYSTEM PROTEIN I-RELATED"/>
    <property type="match status" value="1"/>
</dbReference>
<evidence type="ECO:0000256" key="5">
    <source>
        <dbReference type="ARBA" id="ARBA00022519"/>
    </source>
</evidence>
<evidence type="ECO:0000256" key="6">
    <source>
        <dbReference type="ARBA" id="ARBA00022692"/>
    </source>
</evidence>
<feature type="transmembrane region" description="Helical" evidence="9">
    <location>
        <begin position="6"/>
        <end position="27"/>
    </location>
</feature>
<sequence>MRNEGGFTLVEVLVAMAVLSLAVLALLRLGTAHARTAIELERAALGDIVAENALIEAQTAARVPAYGSETLSVDNAGETWTIARTVERTAADGVMLIRIESFNAAGARAGAVEGMRRSAP</sequence>
<organism evidence="11 12">
    <name type="scientific">Pacificimonas flava</name>
    <dbReference type="NCBI Taxonomy" id="1234595"/>
    <lineage>
        <taxon>Bacteria</taxon>
        <taxon>Pseudomonadati</taxon>
        <taxon>Pseudomonadota</taxon>
        <taxon>Alphaproteobacteria</taxon>
        <taxon>Sphingomonadales</taxon>
        <taxon>Sphingosinicellaceae</taxon>
        <taxon>Pacificimonas</taxon>
    </lineage>
</organism>
<dbReference type="Proteomes" id="UP000011717">
    <property type="component" value="Unassembled WGS sequence"/>
</dbReference>